<name>A0A915HUS4_ROMCU</name>
<organism evidence="1 2">
    <name type="scientific">Romanomermis culicivorax</name>
    <name type="common">Nematode worm</name>
    <dbReference type="NCBI Taxonomy" id="13658"/>
    <lineage>
        <taxon>Eukaryota</taxon>
        <taxon>Metazoa</taxon>
        <taxon>Ecdysozoa</taxon>
        <taxon>Nematoda</taxon>
        <taxon>Enoplea</taxon>
        <taxon>Dorylaimia</taxon>
        <taxon>Mermithida</taxon>
        <taxon>Mermithoidea</taxon>
        <taxon>Mermithidae</taxon>
        <taxon>Romanomermis</taxon>
    </lineage>
</organism>
<evidence type="ECO:0000313" key="2">
    <source>
        <dbReference type="WBParaSite" id="nRc.2.0.1.t05530-RA"/>
    </source>
</evidence>
<evidence type="ECO:0000313" key="1">
    <source>
        <dbReference type="Proteomes" id="UP000887565"/>
    </source>
</evidence>
<proteinExistence type="predicted"/>
<dbReference type="AlphaFoldDB" id="A0A915HUS4"/>
<keyword evidence="1" id="KW-1185">Reference proteome</keyword>
<accession>A0A915HUS4</accession>
<reference evidence="2" key="1">
    <citation type="submission" date="2022-11" db="UniProtKB">
        <authorList>
            <consortium name="WormBaseParasite"/>
        </authorList>
    </citation>
    <scope>IDENTIFICATION</scope>
</reference>
<dbReference type="Proteomes" id="UP000887565">
    <property type="component" value="Unplaced"/>
</dbReference>
<sequence length="64" mass="7605">MENLKMVEIVNFSLKIVNFNIFPHKMDNFWAKKRENFQISLTFLRTGAIIILNSMSKDDIEIEK</sequence>
<dbReference type="WBParaSite" id="nRc.2.0.1.t05530-RA">
    <property type="protein sequence ID" value="nRc.2.0.1.t05530-RA"/>
    <property type="gene ID" value="nRc.2.0.1.g05530"/>
</dbReference>
<protein>
    <submittedName>
        <fullName evidence="2">Uncharacterized protein</fullName>
    </submittedName>
</protein>